<protein>
    <submittedName>
        <fullName evidence="1">Uncharacterized protein</fullName>
    </submittedName>
</protein>
<dbReference type="EMBL" id="CAJNOQ010007447">
    <property type="protein sequence ID" value="CAF1168851.1"/>
    <property type="molecule type" value="Genomic_DNA"/>
</dbReference>
<accession>A0A814U4G7</accession>
<name>A0A814U4G7_9BILA</name>
<evidence type="ECO:0000313" key="1">
    <source>
        <dbReference type="EMBL" id="CAF1168851.1"/>
    </source>
</evidence>
<feature type="non-terminal residue" evidence="1">
    <location>
        <position position="1"/>
    </location>
</feature>
<sequence length="121" mass="13830">NEHGVDYNSENLPNINGKNPGDYGRRLLLVLYTQDKLKTCMLPSTVAGKIVLQGIRSMVALADTTKDEILNDVLCYEEDDNYKEMKQQCFFNDTNVYKIKLGVSREIDRILKLLTDKRTAI</sequence>
<dbReference type="AlphaFoldDB" id="A0A814U4G7"/>
<evidence type="ECO:0000313" key="3">
    <source>
        <dbReference type="Proteomes" id="UP000663829"/>
    </source>
</evidence>
<gene>
    <name evidence="1" type="ORF">GPM918_LOCUS22072</name>
    <name evidence="2" type="ORF">SRO942_LOCUS22068</name>
</gene>
<dbReference type="EMBL" id="CAJOBC010007446">
    <property type="protein sequence ID" value="CAF3932554.1"/>
    <property type="molecule type" value="Genomic_DNA"/>
</dbReference>
<reference evidence="1" key="1">
    <citation type="submission" date="2021-02" db="EMBL/GenBank/DDBJ databases">
        <authorList>
            <person name="Nowell W R."/>
        </authorList>
    </citation>
    <scope>NUCLEOTIDE SEQUENCE</scope>
</reference>
<organism evidence="1 3">
    <name type="scientific">Didymodactylos carnosus</name>
    <dbReference type="NCBI Taxonomy" id="1234261"/>
    <lineage>
        <taxon>Eukaryota</taxon>
        <taxon>Metazoa</taxon>
        <taxon>Spiralia</taxon>
        <taxon>Gnathifera</taxon>
        <taxon>Rotifera</taxon>
        <taxon>Eurotatoria</taxon>
        <taxon>Bdelloidea</taxon>
        <taxon>Philodinida</taxon>
        <taxon>Philodinidae</taxon>
        <taxon>Didymodactylos</taxon>
    </lineage>
</organism>
<evidence type="ECO:0000313" key="2">
    <source>
        <dbReference type="EMBL" id="CAF3932554.1"/>
    </source>
</evidence>
<proteinExistence type="predicted"/>
<keyword evidence="3" id="KW-1185">Reference proteome</keyword>
<dbReference type="Proteomes" id="UP000663829">
    <property type="component" value="Unassembled WGS sequence"/>
</dbReference>
<dbReference type="Proteomes" id="UP000681722">
    <property type="component" value="Unassembled WGS sequence"/>
</dbReference>
<comment type="caution">
    <text evidence="1">The sequence shown here is derived from an EMBL/GenBank/DDBJ whole genome shotgun (WGS) entry which is preliminary data.</text>
</comment>